<keyword evidence="8" id="KW-0040">ANK repeat</keyword>
<evidence type="ECO:0000259" key="10">
    <source>
        <dbReference type="PROSITE" id="PS51471"/>
    </source>
</evidence>
<dbReference type="GO" id="GO:0005783">
    <property type="term" value="C:endoplasmic reticulum"/>
    <property type="evidence" value="ECO:0007669"/>
    <property type="project" value="TreeGrafter"/>
</dbReference>
<comment type="caution">
    <text evidence="11">The sequence shown here is derived from an EMBL/GenBank/DDBJ whole genome shotgun (WGS) entry which is preliminary data.</text>
</comment>
<dbReference type="InterPro" id="IPR005123">
    <property type="entry name" value="Oxoglu/Fe-dep_dioxygenase_dom"/>
</dbReference>
<dbReference type="InterPro" id="IPR045054">
    <property type="entry name" value="P4HA-like"/>
</dbReference>
<evidence type="ECO:0000313" key="11">
    <source>
        <dbReference type="EMBL" id="OLQ11208.1"/>
    </source>
</evidence>
<keyword evidence="4" id="KW-0223">Dioxygenase</keyword>
<organism evidence="11 12">
    <name type="scientific">Symbiodinium microadriaticum</name>
    <name type="common">Dinoflagellate</name>
    <name type="synonym">Zooxanthella microadriatica</name>
    <dbReference type="NCBI Taxonomy" id="2951"/>
    <lineage>
        <taxon>Eukaryota</taxon>
        <taxon>Sar</taxon>
        <taxon>Alveolata</taxon>
        <taxon>Dinophyceae</taxon>
        <taxon>Suessiales</taxon>
        <taxon>Symbiodiniaceae</taxon>
        <taxon>Symbiodinium</taxon>
    </lineage>
</organism>
<evidence type="ECO:0000256" key="2">
    <source>
        <dbReference type="ARBA" id="ARBA00022723"/>
    </source>
</evidence>
<dbReference type="EMBL" id="LSRX01000063">
    <property type="protein sequence ID" value="OLQ11208.1"/>
    <property type="molecule type" value="Genomic_DNA"/>
</dbReference>
<evidence type="ECO:0000256" key="1">
    <source>
        <dbReference type="ARBA" id="ARBA00001961"/>
    </source>
</evidence>
<dbReference type="Gene3D" id="1.25.40.20">
    <property type="entry name" value="Ankyrin repeat-containing domain"/>
    <property type="match status" value="1"/>
</dbReference>
<dbReference type="Gene3D" id="2.60.120.620">
    <property type="entry name" value="q2cbj1_9rhob like domain"/>
    <property type="match status" value="1"/>
</dbReference>
<dbReference type="PANTHER" id="PTHR10869:SF246">
    <property type="entry name" value="TRANSMEMBRANE PROLYL 4-HYDROXYLASE"/>
    <property type="match status" value="1"/>
</dbReference>
<dbReference type="OrthoDB" id="439727at2759"/>
<feature type="domain" description="Fe2OG dioxygenase" evidence="10">
    <location>
        <begin position="1498"/>
        <end position="1595"/>
    </location>
</feature>
<accession>A0A1Q9EUV9</accession>
<name>A0A1Q9EUV9_SYMMI</name>
<keyword evidence="6" id="KW-0408">Iron</keyword>
<evidence type="ECO:0000256" key="3">
    <source>
        <dbReference type="ARBA" id="ARBA00022824"/>
    </source>
</evidence>
<proteinExistence type="predicted"/>
<dbReference type="GO" id="GO:0004656">
    <property type="term" value="F:procollagen-proline 4-dioxygenase activity"/>
    <property type="evidence" value="ECO:0007669"/>
    <property type="project" value="TreeGrafter"/>
</dbReference>
<dbReference type="PROSITE" id="PS50297">
    <property type="entry name" value="ANK_REP_REGION"/>
    <property type="match status" value="1"/>
</dbReference>
<feature type="region of interest" description="Disordered" evidence="9">
    <location>
        <begin position="1"/>
        <end position="28"/>
    </location>
</feature>
<feature type="repeat" description="ANK" evidence="8">
    <location>
        <begin position="1438"/>
        <end position="1470"/>
    </location>
</feature>
<dbReference type="InterPro" id="IPR036770">
    <property type="entry name" value="Ankyrin_rpt-contain_sf"/>
</dbReference>
<evidence type="ECO:0000256" key="8">
    <source>
        <dbReference type="PROSITE-ProRule" id="PRU00023"/>
    </source>
</evidence>
<evidence type="ECO:0000256" key="4">
    <source>
        <dbReference type="ARBA" id="ARBA00022964"/>
    </source>
</evidence>
<sequence>MGKLGIRKRAANRGPKRPSPVDQAKAAKDAGRCDEAIELLRAALAGRGAQVEGLGRASLVAKYELALLLSQLGRHEEADTWLRQLGLTWKLCPSVLDGSCLKGPTCRGEANLVAAFDDVLPSELLLLVQDAFRAGSPFWKEHKYPTPSFFSYNEPLMPDCAAATGAPLIRAVASRVKSLAVASFPSIFGTEGCERRVSSVEWWAHTRPAGSGSGHQLHYDLDEVSLPTLKEGSLPHHPLVSCVLYLSCGSASTASTTIVTDQTLNPGSRARRAWLCEPKVNRVLLFDGGLLHGVIPNIALQAHDPAEPPDPRATLMLGLWGEQGPCGSPAPSPTQPLGPNMQLPQGASWPELLRTATAEAPATATPADLAGPVQPVWCPTGASGATDIGVEFIGRWFLSHDPESLQRMVGGTGQIDVEEVSMEELQQLRALAENAKSECMHLTSGILDCLPPIDPQTRAPTGLRSLVVNEQQPRGMRSWRLSGGTLVADEKDAVPMVARPRLIGLLAAHFATKDASRVDRLRRLLRSVEEQTLSVPLLVSWSTEDAEDRASQDGVAERASAVIDDFQRRGVIHAMPRLRGRRAQFQHYARLRESLKRHIQPSDQPWVFFSDDDDLWHPRRAEEYVVAIQDRPDDVPVVHSRIHLSPGLGPRLPLDATSAEVTRMEADGLLRLAISAEEEKPGLFGTATGEYFDAAAKFEVFDDFFDRHNNRVIANQFADIRFRTHLLRGGAARVHRFLPSAGSGSAQSGHDHLPWMYFYDRPTMPYSTPPGEEDLEYVSEELPDPKRIAGLRQTLDCVLFQLVPTTGPLEITEQDFAQSLVGTLNEVTPANVAMALDRCRKHGVKVVKCQHLCDLAQGGWIRSLVGKYSDAKAETVESAAAQEMNALGNLAQGKQEFPMYTLPLPTFLGLLKLLAHEEMVEAERLTIFDETMGRAMFVSHQWLASHHPDPDNQQLQVLQAALRNLLSGVAQVSQPVQSELFQGRLKCPTAADLTSTPLYIWYDFLCCPQDTSERASRNRQRAIGGIPSYVSKCKYFVVLCPALAHAEQRESLSYETWAGRGWLVEISALRGVQEFWEPLKNLLDRAMLRVRVTVSSSSGWCRAEKMAQDLAARNDSCTIIIESSTHAKLNDDLLRLPPAMGTFTVESDRTRIGHMLVQMIWNKLWYYRERGDLHNYRLLLNEQKSRWFQGLSMDPIDGLVEGFVTDADSFDQPNEFELARFLHQNFLRSPLERDSAGWSPICFAVVRGSSDLVQSLLARRADPNDAITKPKKELAMPRRFSLLSLAAVYHNQDVLLTLLSARADVHARDARNAIAILWACGANDACCIRCLCQARADPSDRCNPGLSALQVASAFAAQDAMAELMSQAPALSLKFCLHHALVVQGGFYEPISFLIQAKADVNEQFEAEGNMWWLVFKLGSFRHKFSPSRLTLISYHHAGATPLMFSILSGHFSVVPLLLAAGARTRTSSSCPLRPAQTSIVQRIEHRLAQLAKLPIETLERLVVLRYEPGQEFTLHHDGKFRPITIFLYLNELPADAEGGDTHFPHLGFSFVPRRGCAVMWPNAQADGAEDSRMVHAGRPPSTGVKYGVNCFFNLATKRLVRPGDLNMSSEECYVVNIASLEEGKKQSGEDRSCPRRRTFTLDTDPNVRVDAPCMLQAALNQKNFRAL</sequence>
<evidence type="ECO:0000256" key="9">
    <source>
        <dbReference type="SAM" id="MobiDB-lite"/>
    </source>
</evidence>
<feature type="compositionally biased region" description="Basic residues" evidence="9">
    <location>
        <begin position="1"/>
        <end position="16"/>
    </location>
</feature>
<evidence type="ECO:0000256" key="6">
    <source>
        <dbReference type="ARBA" id="ARBA00023004"/>
    </source>
</evidence>
<dbReference type="PROSITE" id="PS50088">
    <property type="entry name" value="ANK_REPEAT"/>
    <property type="match status" value="1"/>
</dbReference>
<dbReference type="PANTHER" id="PTHR10869">
    <property type="entry name" value="PROLYL 4-HYDROXYLASE ALPHA SUBUNIT"/>
    <property type="match status" value="1"/>
</dbReference>
<dbReference type="SUPFAM" id="SSF48452">
    <property type="entry name" value="TPR-like"/>
    <property type="match status" value="1"/>
</dbReference>
<keyword evidence="2" id="KW-0479">Metal-binding</keyword>
<keyword evidence="3" id="KW-0256">Endoplasmic reticulum</keyword>
<gene>
    <name evidence="11" type="primary">P4H11</name>
    <name evidence="11" type="ORF">AK812_SmicGene5001</name>
</gene>
<dbReference type="SUPFAM" id="SSF48403">
    <property type="entry name" value="Ankyrin repeat"/>
    <property type="match status" value="1"/>
</dbReference>
<keyword evidence="7" id="KW-0325">Glycoprotein</keyword>
<dbReference type="InterPro" id="IPR011990">
    <property type="entry name" value="TPR-like_helical_dom_sf"/>
</dbReference>
<reference evidence="11 12" key="1">
    <citation type="submission" date="2016-02" db="EMBL/GenBank/DDBJ databases">
        <title>Genome analysis of coral dinoflagellate symbionts highlights evolutionary adaptations to a symbiotic lifestyle.</title>
        <authorList>
            <person name="Aranda M."/>
            <person name="Li Y."/>
            <person name="Liew Y.J."/>
            <person name="Baumgarten S."/>
            <person name="Simakov O."/>
            <person name="Wilson M."/>
            <person name="Piel J."/>
            <person name="Ashoor H."/>
            <person name="Bougouffa S."/>
            <person name="Bajic V.B."/>
            <person name="Ryu T."/>
            <person name="Ravasi T."/>
            <person name="Bayer T."/>
            <person name="Micklem G."/>
            <person name="Kim H."/>
            <person name="Bhak J."/>
            <person name="Lajeunesse T.C."/>
            <person name="Voolstra C.R."/>
        </authorList>
    </citation>
    <scope>NUCLEOTIDE SEQUENCE [LARGE SCALE GENOMIC DNA]</scope>
    <source>
        <strain evidence="11 12">CCMP2467</strain>
    </source>
</reference>
<keyword evidence="12" id="KW-1185">Reference proteome</keyword>
<keyword evidence="5" id="KW-0560">Oxidoreductase</keyword>
<evidence type="ECO:0000256" key="7">
    <source>
        <dbReference type="ARBA" id="ARBA00023180"/>
    </source>
</evidence>
<dbReference type="Proteomes" id="UP000186817">
    <property type="component" value="Unassembled WGS sequence"/>
</dbReference>
<dbReference type="InterPro" id="IPR044862">
    <property type="entry name" value="Pro_4_hyd_alph_FE2OG_OXY"/>
</dbReference>
<dbReference type="GO" id="GO:0005506">
    <property type="term" value="F:iron ion binding"/>
    <property type="evidence" value="ECO:0007669"/>
    <property type="project" value="InterPro"/>
</dbReference>
<protein>
    <submittedName>
        <fullName evidence="11">Putative prolyl 4-hydroxylase 11</fullName>
    </submittedName>
</protein>
<dbReference type="GO" id="GO:0031418">
    <property type="term" value="F:L-ascorbic acid binding"/>
    <property type="evidence" value="ECO:0007669"/>
    <property type="project" value="InterPro"/>
</dbReference>
<evidence type="ECO:0000256" key="5">
    <source>
        <dbReference type="ARBA" id="ARBA00023002"/>
    </source>
</evidence>
<dbReference type="InterPro" id="IPR002110">
    <property type="entry name" value="Ankyrin_rpt"/>
</dbReference>
<dbReference type="Gene3D" id="1.25.40.10">
    <property type="entry name" value="Tetratricopeptide repeat domain"/>
    <property type="match status" value="1"/>
</dbReference>
<dbReference type="Pfam" id="PF13640">
    <property type="entry name" value="2OG-FeII_Oxy_3"/>
    <property type="match status" value="1"/>
</dbReference>
<dbReference type="SMART" id="SM00248">
    <property type="entry name" value="ANK"/>
    <property type="match status" value="5"/>
</dbReference>
<dbReference type="PROSITE" id="PS51471">
    <property type="entry name" value="FE2OG_OXY"/>
    <property type="match status" value="1"/>
</dbReference>
<dbReference type="InterPro" id="IPR006620">
    <property type="entry name" value="Pro_4_hyd_alph"/>
</dbReference>
<evidence type="ECO:0000313" key="12">
    <source>
        <dbReference type="Proteomes" id="UP000186817"/>
    </source>
</evidence>
<comment type="cofactor">
    <cofactor evidence="1">
        <name>L-ascorbate</name>
        <dbReference type="ChEBI" id="CHEBI:38290"/>
    </cofactor>
</comment>
<dbReference type="SMART" id="SM00702">
    <property type="entry name" value="P4Hc"/>
    <property type="match status" value="1"/>
</dbReference>